<feature type="compositionally biased region" description="Low complexity" evidence="1">
    <location>
        <begin position="51"/>
        <end position="74"/>
    </location>
</feature>
<feature type="signal peptide" evidence="2">
    <location>
        <begin position="1"/>
        <end position="20"/>
    </location>
</feature>
<evidence type="ECO:0000313" key="3">
    <source>
        <dbReference type="EMBL" id="GEO42227.1"/>
    </source>
</evidence>
<dbReference type="RefSeq" id="WP_147041089.1">
    <property type="nucleotide sequence ID" value="NZ_BJYZ01000037.1"/>
</dbReference>
<evidence type="ECO:0000256" key="2">
    <source>
        <dbReference type="SAM" id="SignalP"/>
    </source>
</evidence>
<gene>
    <name evidence="3" type="ORF">SAE02_63750</name>
</gene>
<feature type="chain" id="PRO_5021892032" description="Lipoprotein" evidence="2">
    <location>
        <begin position="21"/>
        <end position="74"/>
    </location>
</feature>
<name>A0A512E0G8_9PROT</name>
<sequence length="74" mass="7516">MISSLTLRIAAALLATVALAGCGKKPGFVEPPQGRAADRFPGTYPNPALDPQPQRQAPPATTAPAPTQAQPGTP</sequence>
<accession>A0A512E0G8</accession>
<protein>
    <recommendedName>
        <fullName evidence="5">Lipoprotein</fullName>
    </recommendedName>
</protein>
<evidence type="ECO:0000256" key="1">
    <source>
        <dbReference type="SAM" id="MobiDB-lite"/>
    </source>
</evidence>
<proteinExistence type="predicted"/>
<feature type="region of interest" description="Disordered" evidence="1">
    <location>
        <begin position="27"/>
        <end position="74"/>
    </location>
</feature>
<dbReference type="EMBL" id="BJYZ01000037">
    <property type="protein sequence ID" value="GEO42227.1"/>
    <property type="molecule type" value="Genomic_DNA"/>
</dbReference>
<dbReference type="Proteomes" id="UP000321523">
    <property type="component" value="Unassembled WGS sequence"/>
</dbReference>
<dbReference type="AlphaFoldDB" id="A0A512E0G8"/>
<reference evidence="3 4" key="1">
    <citation type="submission" date="2019-07" db="EMBL/GenBank/DDBJ databases">
        <title>Whole genome shotgun sequence of Skermanella aerolata NBRC 106429.</title>
        <authorList>
            <person name="Hosoyama A."/>
            <person name="Uohara A."/>
            <person name="Ohji S."/>
            <person name="Ichikawa N."/>
        </authorList>
    </citation>
    <scope>NUCLEOTIDE SEQUENCE [LARGE SCALE GENOMIC DNA]</scope>
    <source>
        <strain evidence="3 4">NBRC 106429</strain>
    </source>
</reference>
<comment type="caution">
    <text evidence="3">The sequence shown here is derived from an EMBL/GenBank/DDBJ whole genome shotgun (WGS) entry which is preliminary data.</text>
</comment>
<evidence type="ECO:0008006" key="5">
    <source>
        <dbReference type="Google" id="ProtNLM"/>
    </source>
</evidence>
<keyword evidence="4" id="KW-1185">Reference proteome</keyword>
<keyword evidence="2" id="KW-0732">Signal</keyword>
<evidence type="ECO:0000313" key="4">
    <source>
        <dbReference type="Proteomes" id="UP000321523"/>
    </source>
</evidence>
<dbReference type="OrthoDB" id="7307510at2"/>
<organism evidence="3 4">
    <name type="scientific">Skermanella aerolata</name>
    <dbReference type="NCBI Taxonomy" id="393310"/>
    <lineage>
        <taxon>Bacteria</taxon>
        <taxon>Pseudomonadati</taxon>
        <taxon>Pseudomonadota</taxon>
        <taxon>Alphaproteobacteria</taxon>
        <taxon>Rhodospirillales</taxon>
        <taxon>Azospirillaceae</taxon>
        <taxon>Skermanella</taxon>
    </lineage>
</organism>